<evidence type="ECO:0000256" key="10">
    <source>
        <dbReference type="ARBA" id="ARBA00022840"/>
    </source>
</evidence>
<keyword evidence="5" id="KW-0597">Phosphoprotein</keyword>
<dbReference type="InterPro" id="IPR036890">
    <property type="entry name" value="HATPase_C_sf"/>
</dbReference>
<proteinExistence type="predicted"/>
<evidence type="ECO:0000256" key="14">
    <source>
        <dbReference type="SAM" id="Phobius"/>
    </source>
</evidence>
<dbReference type="GO" id="GO:0016301">
    <property type="term" value="F:kinase activity"/>
    <property type="evidence" value="ECO:0007669"/>
    <property type="project" value="UniProtKB-KW"/>
</dbReference>
<evidence type="ECO:0000256" key="8">
    <source>
        <dbReference type="ARBA" id="ARBA00022741"/>
    </source>
</evidence>
<keyword evidence="8" id="KW-0547">Nucleotide-binding</keyword>
<keyword evidence="7 14" id="KW-0812">Transmembrane</keyword>
<dbReference type="SMART" id="SM00388">
    <property type="entry name" value="HisKA"/>
    <property type="match status" value="1"/>
</dbReference>
<feature type="transmembrane region" description="Helical" evidence="14">
    <location>
        <begin position="12"/>
        <end position="31"/>
    </location>
</feature>
<dbReference type="PANTHER" id="PTHR45528:SF1">
    <property type="entry name" value="SENSOR HISTIDINE KINASE CPXA"/>
    <property type="match status" value="1"/>
</dbReference>
<evidence type="ECO:0000313" key="18">
    <source>
        <dbReference type="Proteomes" id="UP000180194"/>
    </source>
</evidence>
<dbReference type="InterPro" id="IPR003594">
    <property type="entry name" value="HATPase_dom"/>
</dbReference>
<keyword evidence="10" id="KW-0067">ATP-binding</keyword>
<dbReference type="InterPro" id="IPR050398">
    <property type="entry name" value="HssS/ArlS-like"/>
</dbReference>
<comment type="caution">
    <text evidence="17">The sequence shown here is derived from an EMBL/GenBank/DDBJ whole genome shotgun (WGS) entry which is preliminary data.</text>
</comment>
<reference evidence="17 18" key="1">
    <citation type="submission" date="2016-07" db="EMBL/GenBank/DDBJ databases">
        <title>Bacillus oceanisediminis whole genome.</title>
        <authorList>
            <person name="Pal Y."/>
            <person name="Verma A."/>
            <person name="Mual P."/>
            <person name="Srinivasan K."/>
        </authorList>
    </citation>
    <scope>NUCLEOTIDE SEQUENCE [LARGE SCALE GENOMIC DNA]</scope>
    <source>
        <strain evidence="17 18">Bhandara28</strain>
    </source>
</reference>
<dbReference type="CDD" id="cd00082">
    <property type="entry name" value="HisKA"/>
    <property type="match status" value="1"/>
</dbReference>
<feature type="domain" description="Histidine kinase" evidence="15">
    <location>
        <begin position="148"/>
        <end position="364"/>
    </location>
</feature>
<dbReference type="PROSITE" id="PS50885">
    <property type="entry name" value="HAMP"/>
    <property type="match status" value="1"/>
</dbReference>
<evidence type="ECO:0000256" key="6">
    <source>
        <dbReference type="ARBA" id="ARBA00022679"/>
    </source>
</evidence>
<dbReference type="InterPro" id="IPR036097">
    <property type="entry name" value="HisK_dim/P_sf"/>
</dbReference>
<evidence type="ECO:0000256" key="2">
    <source>
        <dbReference type="ARBA" id="ARBA00004651"/>
    </source>
</evidence>
<evidence type="ECO:0000256" key="7">
    <source>
        <dbReference type="ARBA" id="ARBA00022692"/>
    </source>
</evidence>
<dbReference type="InterPro" id="IPR003661">
    <property type="entry name" value="HisK_dim/P_dom"/>
</dbReference>
<keyword evidence="9 17" id="KW-0418">Kinase</keyword>
<feature type="transmembrane region" description="Helical" evidence="14">
    <location>
        <begin position="61"/>
        <end position="79"/>
    </location>
</feature>
<evidence type="ECO:0000256" key="11">
    <source>
        <dbReference type="ARBA" id="ARBA00022989"/>
    </source>
</evidence>
<protein>
    <recommendedName>
        <fullName evidence="3">histidine kinase</fullName>
        <ecNumber evidence="3">2.7.13.3</ecNumber>
    </recommendedName>
</protein>
<dbReference type="PRINTS" id="PR00344">
    <property type="entry name" value="BCTRLSENSOR"/>
</dbReference>
<dbReference type="InterPro" id="IPR003660">
    <property type="entry name" value="HAMP_dom"/>
</dbReference>
<dbReference type="PROSITE" id="PS50109">
    <property type="entry name" value="HIS_KIN"/>
    <property type="match status" value="1"/>
</dbReference>
<dbReference type="Gene3D" id="6.10.340.10">
    <property type="match status" value="1"/>
</dbReference>
<dbReference type="EMBL" id="MBRJ01000031">
    <property type="protein sequence ID" value="OHX46301.1"/>
    <property type="molecule type" value="Genomic_DNA"/>
</dbReference>
<evidence type="ECO:0000256" key="13">
    <source>
        <dbReference type="ARBA" id="ARBA00023136"/>
    </source>
</evidence>
<evidence type="ECO:0000256" key="1">
    <source>
        <dbReference type="ARBA" id="ARBA00000085"/>
    </source>
</evidence>
<dbReference type="SMART" id="SM00387">
    <property type="entry name" value="HATPase_c"/>
    <property type="match status" value="1"/>
</dbReference>
<dbReference type="InterPro" id="IPR005467">
    <property type="entry name" value="His_kinase_dom"/>
</dbReference>
<evidence type="ECO:0000259" key="15">
    <source>
        <dbReference type="PROSITE" id="PS50109"/>
    </source>
</evidence>
<keyword evidence="12" id="KW-0902">Two-component regulatory system</keyword>
<feature type="domain" description="HAMP" evidence="16">
    <location>
        <begin position="88"/>
        <end position="133"/>
    </location>
</feature>
<evidence type="ECO:0000313" key="17">
    <source>
        <dbReference type="EMBL" id="OHX46301.1"/>
    </source>
</evidence>
<dbReference type="SUPFAM" id="SSF47384">
    <property type="entry name" value="Homodimeric domain of signal transducing histidine kinase"/>
    <property type="match status" value="1"/>
</dbReference>
<dbReference type="Gene3D" id="3.30.565.10">
    <property type="entry name" value="Histidine kinase-like ATPase, C-terminal domain"/>
    <property type="match status" value="1"/>
</dbReference>
<evidence type="ECO:0000256" key="3">
    <source>
        <dbReference type="ARBA" id="ARBA00012438"/>
    </source>
</evidence>
<dbReference type="InterPro" id="IPR004358">
    <property type="entry name" value="Sig_transdc_His_kin-like_C"/>
</dbReference>
<evidence type="ECO:0000256" key="4">
    <source>
        <dbReference type="ARBA" id="ARBA00022475"/>
    </source>
</evidence>
<sequence>MGKIMRSFRSKMVLLFGLSMLLSGLVTYLIFKGLQYYYHTMVQYEDPMAQFRIFLGRFGDFNLFFILFILLSFLFFFFLTKPYSAYFNEISSGIRYLARGDFQHKVHIQSNDEFRDIALDINLASEKLQEAIKRGDFSESSKDQLVVNLAHDLRTPLTSVLGYLDLILKDESLTKEQVRHFLTIAFTKSRRLERLIDELFEITRMNYGMLPLEKKRINLTDLLNQLKEELYPVFEKNHLIARMNSEPHLPIFGDGDLIARVFENLMTNAIRYGYEGQYVDINGYIEAEEVVVQIVNYGDSIPSNELPYLFDMFYTGDKARTHQEDSTGLGLFIAKNIVEQHDGSIAAESSVIQTVFEVRLPKDNELDTKELVTSIK</sequence>
<dbReference type="Pfam" id="PF00512">
    <property type="entry name" value="HisKA"/>
    <property type="match status" value="1"/>
</dbReference>
<comment type="catalytic activity">
    <reaction evidence="1">
        <text>ATP + protein L-histidine = ADP + protein N-phospho-L-histidine.</text>
        <dbReference type="EC" id="2.7.13.3"/>
    </reaction>
</comment>
<keyword evidence="6" id="KW-0808">Transferase</keyword>
<dbReference type="CDD" id="cd06225">
    <property type="entry name" value="HAMP"/>
    <property type="match status" value="1"/>
</dbReference>
<keyword evidence="18" id="KW-1185">Reference proteome</keyword>
<evidence type="ECO:0000259" key="16">
    <source>
        <dbReference type="PROSITE" id="PS50885"/>
    </source>
</evidence>
<accession>A0ABX3CQC8</accession>
<keyword evidence="11 14" id="KW-1133">Transmembrane helix</keyword>
<evidence type="ECO:0000256" key="5">
    <source>
        <dbReference type="ARBA" id="ARBA00022553"/>
    </source>
</evidence>
<keyword evidence="4" id="KW-1003">Cell membrane</keyword>
<dbReference type="PANTHER" id="PTHR45528">
    <property type="entry name" value="SENSOR HISTIDINE KINASE CPXA"/>
    <property type="match status" value="1"/>
</dbReference>
<organism evidence="17 18">
    <name type="scientific">Cytobacillus oceanisediminis</name>
    <dbReference type="NCBI Taxonomy" id="665099"/>
    <lineage>
        <taxon>Bacteria</taxon>
        <taxon>Bacillati</taxon>
        <taxon>Bacillota</taxon>
        <taxon>Bacilli</taxon>
        <taxon>Bacillales</taxon>
        <taxon>Bacillaceae</taxon>
        <taxon>Cytobacillus</taxon>
    </lineage>
</organism>
<dbReference type="SUPFAM" id="SSF55874">
    <property type="entry name" value="ATPase domain of HSP90 chaperone/DNA topoisomerase II/histidine kinase"/>
    <property type="match status" value="1"/>
</dbReference>
<name>A0ABX3CQC8_9BACI</name>
<dbReference type="Gene3D" id="1.10.287.130">
    <property type="match status" value="1"/>
</dbReference>
<comment type="subcellular location">
    <subcellularLocation>
        <location evidence="2">Cell membrane</location>
        <topology evidence="2">Multi-pass membrane protein</topology>
    </subcellularLocation>
</comment>
<dbReference type="EC" id="2.7.13.3" evidence="3"/>
<dbReference type="RefSeq" id="WP_071158037.1">
    <property type="nucleotide sequence ID" value="NZ_MBRJ01000031.1"/>
</dbReference>
<gene>
    <name evidence="17" type="ORF">BBV17_22650</name>
</gene>
<dbReference type="Pfam" id="PF02518">
    <property type="entry name" value="HATPase_c"/>
    <property type="match status" value="1"/>
</dbReference>
<evidence type="ECO:0000256" key="12">
    <source>
        <dbReference type="ARBA" id="ARBA00023012"/>
    </source>
</evidence>
<dbReference type="Proteomes" id="UP000180194">
    <property type="component" value="Unassembled WGS sequence"/>
</dbReference>
<evidence type="ECO:0000256" key="9">
    <source>
        <dbReference type="ARBA" id="ARBA00022777"/>
    </source>
</evidence>
<keyword evidence="13 14" id="KW-0472">Membrane</keyword>